<gene>
    <name evidence="3" type="ordered locus">Dacet_0418</name>
</gene>
<dbReference type="STRING" id="522772.Dacet_0418"/>
<name>D4H3D3_DENA2</name>
<feature type="signal peptide" evidence="2">
    <location>
        <begin position="1"/>
        <end position="23"/>
    </location>
</feature>
<evidence type="ECO:0000256" key="1">
    <source>
        <dbReference type="SAM" id="MobiDB-lite"/>
    </source>
</evidence>
<protein>
    <recommendedName>
        <fullName evidence="5">Lipoprotein</fullName>
    </recommendedName>
</protein>
<dbReference type="RefSeq" id="WP_013009761.1">
    <property type="nucleotide sequence ID" value="NC_013943.1"/>
</dbReference>
<evidence type="ECO:0008006" key="5">
    <source>
        <dbReference type="Google" id="ProtNLM"/>
    </source>
</evidence>
<dbReference type="PROSITE" id="PS51257">
    <property type="entry name" value="PROKAR_LIPOPROTEIN"/>
    <property type="match status" value="1"/>
</dbReference>
<dbReference type="OrthoDB" id="9790047at2"/>
<accession>D4H3D3</accession>
<reference evidence="3 4" key="1">
    <citation type="journal article" date="2010" name="Stand. Genomic Sci.">
        <title>Complete genome sequence of Denitrovibrio acetiphilus type strain (N2460).</title>
        <authorList>
            <person name="Kiss H."/>
            <person name="Lang E."/>
            <person name="Lapidus A."/>
            <person name="Copeland A."/>
            <person name="Nolan M."/>
            <person name="Glavina Del Rio T."/>
            <person name="Chen F."/>
            <person name="Lucas S."/>
            <person name="Tice H."/>
            <person name="Cheng J.F."/>
            <person name="Han C."/>
            <person name="Goodwin L."/>
            <person name="Pitluck S."/>
            <person name="Liolios K."/>
            <person name="Pati A."/>
            <person name="Ivanova N."/>
            <person name="Mavromatis K."/>
            <person name="Chen A."/>
            <person name="Palaniappan K."/>
            <person name="Land M."/>
            <person name="Hauser L."/>
            <person name="Chang Y.J."/>
            <person name="Jeffries C.D."/>
            <person name="Detter J.C."/>
            <person name="Brettin T."/>
            <person name="Spring S."/>
            <person name="Rohde M."/>
            <person name="Goker M."/>
            <person name="Woyke T."/>
            <person name="Bristow J."/>
            <person name="Eisen J.A."/>
            <person name="Markowitz V."/>
            <person name="Hugenholtz P."/>
            <person name="Kyrpides N.C."/>
            <person name="Klenk H.P."/>
        </authorList>
    </citation>
    <scope>NUCLEOTIDE SEQUENCE [LARGE SCALE GENOMIC DNA]</scope>
    <source>
        <strain evidence="4">DSM 12809 / NBRC 114555 / N2460</strain>
    </source>
</reference>
<dbReference type="KEGG" id="dap:Dacet_0418"/>
<organism evidence="3 4">
    <name type="scientific">Denitrovibrio acetiphilus (strain DSM 12809 / NBRC 114555 / N2460)</name>
    <dbReference type="NCBI Taxonomy" id="522772"/>
    <lineage>
        <taxon>Bacteria</taxon>
        <taxon>Pseudomonadati</taxon>
        <taxon>Deferribacterota</taxon>
        <taxon>Deferribacteres</taxon>
        <taxon>Deferribacterales</taxon>
        <taxon>Geovibrionaceae</taxon>
        <taxon>Denitrovibrio</taxon>
    </lineage>
</organism>
<dbReference type="eggNOG" id="COG4765">
    <property type="taxonomic scope" value="Bacteria"/>
</dbReference>
<proteinExistence type="predicted"/>
<dbReference type="AlphaFoldDB" id="D4H3D3"/>
<dbReference type="HOGENOM" id="CLU_120406_0_0_0"/>
<feature type="compositionally biased region" description="Polar residues" evidence="1">
    <location>
        <begin position="27"/>
        <end position="39"/>
    </location>
</feature>
<keyword evidence="2" id="KW-0732">Signal</keyword>
<feature type="chain" id="PRO_5003057738" description="Lipoprotein" evidence="2">
    <location>
        <begin position="24"/>
        <end position="177"/>
    </location>
</feature>
<dbReference type="InParanoid" id="D4H3D3"/>
<evidence type="ECO:0000313" key="4">
    <source>
        <dbReference type="Proteomes" id="UP000002012"/>
    </source>
</evidence>
<evidence type="ECO:0000313" key="3">
    <source>
        <dbReference type="EMBL" id="ADD67217.1"/>
    </source>
</evidence>
<keyword evidence="4" id="KW-1185">Reference proteome</keyword>
<feature type="region of interest" description="Disordered" evidence="1">
    <location>
        <begin position="27"/>
        <end position="54"/>
    </location>
</feature>
<dbReference type="EMBL" id="CP001968">
    <property type="protein sequence ID" value="ADD67217.1"/>
    <property type="molecule type" value="Genomic_DNA"/>
</dbReference>
<dbReference type="PaxDb" id="522772-Dacet_0418"/>
<dbReference type="Proteomes" id="UP000002012">
    <property type="component" value="Chromosome"/>
</dbReference>
<sequence length="177" mass="19367" precursor="true">MKKLLMSLMLVALLAACSQGVVEEGNSETAAPAQTTQDPVVQDPAAADPHAGVSVPKERTISVPKEVSEKYKSLIIEVKNLTENSSVQTDVLIGQKSEVTGTPFEVLVEYYLPDFVIEADGTITTRSAEENNPVAKIKVFKFGEVYFDGWLFQNHPDEHGSFEDQAYSMTLVKSVTK</sequence>
<evidence type="ECO:0000256" key="2">
    <source>
        <dbReference type="SAM" id="SignalP"/>
    </source>
</evidence>